<dbReference type="Proteomes" id="UP001065593">
    <property type="component" value="Unassembled WGS sequence"/>
</dbReference>
<reference evidence="1" key="1">
    <citation type="submission" date="2022-08" db="EMBL/GenBank/DDBJ databases">
        <title>Draft genome sequence of Lysinibacillus sp. strain KH24.</title>
        <authorList>
            <person name="Kanbe H."/>
            <person name="Itoh H."/>
        </authorList>
    </citation>
    <scope>NUCLEOTIDE SEQUENCE</scope>
    <source>
        <strain evidence="1">KH24</strain>
    </source>
</reference>
<protein>
    <submittedName>
        <fullName evidence="1">Uncharacterized protein</fullName>
    </submittedName>
</protein>
<dbReference type="RefSeq" id="WP_264988437.1">
    <property type="nucleotide sequence ID" value="NZ_BRZA01000002.1"/>
</dbReference>
<dbReference type="EMBL" id="BRZA01000002">
    <property type="protein sequence ID" value="GLC88675.1"/>
    <property type="molecule type" value="Genomic_DNA"/>
</dbReference>
<proteinExistence type="predicted"/>
<gene>
    <name evidence="1" type="ORF">LYSBPC_18020</name>
</gene>
<sequence length="63" mass="7559">MDEQYYIDQISLHVGLYKKYQYKENEIGFYQNLESLRKLKGFQTQDETVDYAANYPIKSRVIA</sequence>
<accession>A0ABQ5NJX5</accession>
<evidence type="ECO:0000313" key="2">
    <source>
        <dbReference type="Proteomes" id="UP001065593"/>
    </source>
</evidence>
<name>A0ABQ5NJX5_9BACI</name>
<organism evidence="1 2">
    <name type="scientific">Lysinibacillus piscis</name>
    <dbReference type="NCBI Taxonomy" id="2518931"/>
    <lineage>
        <taxon>Bacteria</taxon>
        <taxon>Bacillati</taxon>
        <taxon>Bacillota</taxon>
        <taxon>Bacilli</taxon>
        <taxon>Bacillales</taxon>
        <taxon>Bacillaceae</taxon>
        <taxon>Lysinibacillus</taxon>
    </lineage>
</organism>
<comment type="caution">
    <text evidence="1">The sequence shown here is derived from an EMBL/GenBank/DDBJ whole genome shotgun (WGS) entry which is preliminary data.</text>
</comment>
<keyword evidence="2" id="KW-1185">Reference proteome</keyword>
<evidence type="ECO:0000313" key="1">
    <source>
        <dbReference type="EMBL" id="GLC88675.1"/>
    </source>
</evidence>